<sequence length="403" mass="41526">MQWTNAAFMRGGTSKGLFFAEQDLPPRGPDRDALYLRALGSPDRFGRQIDGMGGGISSLSKVVSVTASDRAGAELDYTVGQVAVDAPVVDYSGNCGNLSAAVVPFALESGLLVLPDGPQTVRIFNTNTEKHIEVQLRVENGTASASGPLVLPGVSGTGSPIELRYLRPAGSRTGALLPTGAAADVLRLEDGEHHASLIDAANPMVFVRAEDLGLRGDELPAELDADSALMGRLDRLRRAGAVAMGMAAEDAAAPRAVPKIALVAGPRTCRLLDGTTVAAEDADLTLRVLSMEQTHLATPGTAALCTAAAAQIPGSTVAEAARPSAAGGALRIATPSGVVTAGADVRTAPDGRLTAESASLYRTARTLMRGQVAVPAGQPRGSRRGPQDSTRSARVRDGAGRRR</sequence>
<accession>A0ABN2WYI0</accession>
<dbReference type="Pfam" id="PF04303">
    <property type="entry name" value="PrpF"/>
    <property type="match status" value="1"/>
</dbReference>
<dbReference type="PANTHER" id="PTHR43709">
    <property type="entry name" value="ACONITATE ISOMERASE-RELATED"/>
    <property type="match status" value="1"/>
</dbReference>
<protein>
    <submittedName>
        <fullName evidence="4">2-methylaconitate cis-trans isomerase PrpF</fullName>
    </submittedName>
</protein>
<dbReference type="EMBL" id="BAAAPZ010000008">
    <property type="protein sequence ID" value="GAA2100894.1"/>
    <property type="molecule type" value="Genomic_DNA"/>
</dbReference>
<dbReference type="RefSeq" id="WP_344337404.1">
    <property type="nucleotide sequence ID" value="NZ_BAAAPZ010000008.1"/>
</dbReference>
<name>A0ABN2WYI0_9MICO</name>
<dbReference type="GO" id="GO:0016853">
    <property type="term" value="F:isomerase activity"/>
    <property type="evidence" value="ECO:0007669"/>
    <property type="project" value="UniProtKB-KW"/>
</dbReference>
<dbReference type="SUPFAM" id="SSF54506">
    <property type="entry name" value="Diaminopimelate epimerase-like"/>
    <property type="match status" value="2"/>
</dbReference>
<keyword evidence="5" id="KW-1185">Reference proteome</keyword>
<proteinExistence type="inferred from homology"/>
<evidence type="ECO:0000256" key="3">
    <source>
        <dbReference type="SAM" id="MobiDB-lite"/>
    </source>
</evidence>
<reference evidence="4 5" key="1">
    <citation type="journal article" date="2019" name="Int. J. Syst. Evol. Microbiol.">
        <title>The Global Catalogue of Microorganisms (GCM) 10K type strain sequencing project: providing services to taxonomists for standard genome sequencing and annotation.</title>
        <authorList>
            <consortium name="The Broad Institute Genomics Platform"/>
            <consortium name="The Broad Institute Genome Sequencing Center for Infectious Disease"/>
            <person name="Wu L."/>
            <person name="Ma J."/>
        </authorList>
    </citation>
    <scope>NUCLEOTIDE SEQUENCE [LARGE SCALE GENOMIC DNA]</scope>
    <source>
        <strain evidence="4 5">JCM 15900</strain>
    </source>
</reference>
<feature type="region of interest" description="Disordered" evidence="3">
    <location>
        <begin position="370"/>
        <end position="403"/>
    </location>
</feature>
<dbReference type="PANTHER" id="PTHR43709:SF2">
    <property type="entry name" value="DUF453 DOMAIN PROTEIN (AFU_ORTHOLOGUE AFUA_6G00360)"/>
    <property type="match status" value="1"/>
</dbReference>
<comment type="caution">
    <text evidence="4">The sequence shown here is derived from an EMBL/GenBank/DDBJ whole genome shotgun (WGS) entry which is preliminary data.</text>
</comment>
<dbReference type="Gene3D" id="3.10.310.10">
    <property type="entry name" value="Diaminopimelate Epimerase, Chain A, domain 1"/>
    <property type="match status" value="2"/>
</dbReference>
<comment type="similarity">
    <text evidence="1">Belongs to the PrpF family.</text>
</comment>
<organism evidence="4 5">
    <name type="scientific">Brevibacterium salitolerans</name>
    <dbReference type="NCBI Taxonomy" id="1403566"/>
    <lineage>
        <taxon>Bacteria</taxon>
        <taxon>Bacillati</taxon>
        <taxon>Actinomycetota</taxon>
        <taxon>Actinomycetes</taxon>
        <taxon>Micrococcales</taxon>
        <taxon>Brevibacteriaceae</taxon>
        <taxon>Brevibacterium</taxon>
    </lineage>
</organism>
<feature type="compositionally biased region" description="Basic and acidic residues" evidence="3">
    <location>
        <begin position="394"/>
        <end position="403"/>
    </location>
</feature>
<evidence type="ECO:0000256" key="2">
    <source>
        <dbReference type="ARBA" id="ARBA00023235"/>
    </source>
</evidence>
<dbReference type="InterPro" id="IPR007400">
    <property type="entry name" value="PrpF-like"/>
</dbReference>
<evidence type="ECO:0000313" key="5">
    <source>
        <dbReference type="Proteomes" id="UP001500984"/>
    </source>
</evidence>
<dbReference type="Proteomes" id="UP001500984">
    <property type="component" value="Unassembled WGS sequence"/>
</dbReference>
<keyword evidence="2 4" id="KW-0413">Isomerase</keyword>
<evidence type="ECO:0000313" key="4">
    <source>
        <dbReference type="EMBL" id="GAA2100894.1"/>
    </source>
</evidence>
<evidence type="ECO:0000256" key="1">
    <source>
        <dbReference type="ARBA" id="ARBA00007673"/>
    </source>
</evidence>
<gene>
    <name evidence="4" type="primary">prpF</name>
    <name evidence="4" type="ORF">GCM10009823_23530</name>
</gene>